<evidence type="ECO:0000313" key="1">
    <source>
        <dbReference type="EMBL" id="KAH7904781.1"/>
    </source>
</evidence>
<comment type="caution">
    <text evidence="1">The sequence shown here is derived from an EMBL/GenBank/DDBJ whole genome shotgun (WGS) entry which is preliminary data.</text>
</comment>
<reference evidence="1" key="1">
    <citation type="journal article" date="2021" name="New Phytol.">
        <title>Evolutionary innovations through gain and loss of genes in the ectomycorrhizal Boletales.</title>
        <authorList>
            <person name="Wu G."/>
            <person name="Miyauchi S."/>
            <person name="Morin E."/>
            <person name="Kuo A."/>
            <person name="Drula E."/>
            <person name="Varga T."/>
            <person name="Kohler A."/>
            <person name="Feng B."/>
            <person name="Cao Y."/>
            <person name="Lipzen A."/>
            <person name="Daum C."/>
            <person name="Hundley H."/>
            <person name="Pangilinan J."/>
            <person name="Johnson J."/>
            <person name="Barry K."/>
            <person name="LaButti K."/>
            <person name="Ng V."/>
            <person name="Ahrendt S."/>
            <person name="Min B."/>
            <person name="Choi I.G."/>
            <person name="Park H."/>
            <person name="Plett J.M."/>
            <person name="Magnuson J."/>
            <person name="Spatafora J.W."/>
            <person name="Nagy L.G."/>
            <person name="Henrissat B."/>
            <person name="Grigoriev I.V."/>
            <person name="Yang Z.L."/>
            <person name="Xu J."/>
            <person name="Martin F.M."/>
        </authorList>
    </citation>
    <scope>NUCLEOTIDE SEQUENCE</scope>
    <source>
        <strain evidence="1">ATCC 28755</strain>
    </source>
</reference>
<gene>
    <name evidence="1" type="ORF">BJ138DRAFT_1073270</name>
</gene>
<dbReference type="EMBL" id="MU268364">
    <property type="protein sequence ID" value="KAH7904781.1"/>
    <property type="molecule type" value="Genomic_DNA"/>
</dbReference>
<protein>
    <submittedName>
        <fullName evidence="1">Uncharacterized protein</fullName>
    </submittedName>
</protein>
<keyword evidence="2" id="KW-1185">Reference proteome</keyword>
<name>A0ACB7ZUM9_9AGAM</name>
<sequence length="938" mass="103310">MERLFHSQPDWLSSFPSLYSDLFPELTNRRLKLIAVGSIRFGRYRYGASCATFCHPPVDGSLNVPELYEYHATKSPQHPLFVYADERTELKTIRYPEAFRAIRRAAGLASGHYKLTAEHSHAQNASQPPVCGILAVADTLSSFALIVGLMYIGLTPFPISTRNSAAGVAHLLKATGVQKLFVSKDPAMQRLSKEAIEILAKEGYSVETIPMPQFGDLYIQGEPEPVVHRKTGPDATALILHSSGSTAFPKPIRMSNRSFIQWGLLPYHGDVDICNVAIAVHSLPMFHAMSAINIVWTTCAGSIMACFKPSPSPAPPTPDMFLEAIVATDSKIVYCVPAFVEAWARSPENIAILQTLKAIVYAGAPMNVAVGDRLWGAGVNLVPFYGSTEIGCFSAFIPNNRQHNEWQYFPVSKHLSVEMVPQDNFDNVFEPVILASPSFSPNVINTTIKGQPGYASSDLLLRHPTNPDLYKVFGRADDQIMLSTGEKTNPVPLETLFLQDPHVAAAVMFGRGRFQNGVLIQPKEPFEPGDTAKLTAFRNAIWPTVEKVNNYAPTHSRIFKEMIIVTRPSKPFEYTPKGTPRRQVCIAAYEEEIEALYAAVKESSQPEIIPPAQWTVDSTLHFIRNVVEKVVLAPLTDDTDFFQVGCDSLQATWIRNTILRSLRATSGLHIHKMPFSFVYNHPTIRTLSAYVFDLVVQAADTARGKESGVLDSLSASAAPEPRGPSTGYPSDNILAGSTLEKLVDNGGLPLILIHGGSGNILSFLPLMQKMKTSLWALQLTEEVPLTTVDAIANHYFEKIKAAQPHGPYRLGAYCVTGIILFALAKLFEANGDQVAQLSVIESFPLLFTCTPFEPDEESIRQQSPTAAMEDRAIREIAVPVFNIDSPSHLHVAKQLTAALDGQEAPPFITAMLHNYKRLYSMICEFIFELLPPGQPYSS</sequence>
<evidence type="ECO:0000313" key="2">
    <source>
        <dbReference type="Proteomes" id="UP000790377"/>
    </source>
</evidence>
<dbReference type="Proteomes" id="UP000790377">
    <property type="component" value="Unassembled WGS sequence"/>
</dbReference>
<proteinExistence type="predicted"/>
<feature type="non-terminal residue" evidence="1">
    <location>
        <position position="938"/>
    </location>
</feature>
<organism evidence="1 2">
    <name type="scientific">Hygrophoropsis aurantiaca</name>
    <dbReference type="NCBI Taxonomy" id="72124"/>
    <lineage>
        <taxon>Eukaryota</taxon>
        <taxon>Fungi</taxon>
        <taxon>Dikarya</taxon>
        <taxon>Basidiomycota</taxon>
        <taxon>Agaricomycotina</taxon>
        <taxon>Agaricomycetes</taxon>
        <taxon>Agaricomycetidae</taxon>
        <taxon>Boletales</taxon>
        <taxon>Coniophorineae</taxon>
        <taxon>Hygrophoropsidaceae</taxon>
        <taxon>Hygrophoropsis</taxon>
    </lineage>
</organism>
<accession>A0ACB7ZUM9</accession>